<evidence type="ECO:0008006" key="3">
    <source>
        <dbReference type="Google" id="ProtNLM"/>
    </source>
</evidence>
<evidence type="ECO:0000313" key="1">
    <source>
        <dbReference type="EMBL" id="KAF3132980.1"/>
    </source>
</evidence>
<accession>A0A7C8NX28</accession>
<gene>
    <name evidence="1" type="ORF">TWF703_007119</name>
</gene>
<dbReference type="Gene3D" id="3.30.200.20">
    <property type="entry name" value="Phosphorylase Kinase, domain 1"/>
    <property type="match status" value="1"/>
</dbReference>
<dbReference type="EMBL" id="WIQZ01000042">
    <property type="protein sequence ID" value="KAF3132980.1"/>
    <property type="molecule type" value="Genomic_DNA"/>
</dbReference>
<evidence type="ECO:0000313" key="2">
    <source>
        <dbReference type="Proteomes" id="UP000480548"/>
    </source>
</evidence>
<dbReference type="Proteomes" id="UP000480548">
    <property type="component" value="Unassembled WGS sequence"/>
</dbReference>
<dbReference type="SUPFAM" id="SSF56112">
    <property type="entry name" value="Protein kinase-like (PK-like)"/>
    <property type="match status" value="1"/>
</dbReference>
<dbReference type="AlphaFoldDB" id="A0A7C8NX28"/>
<name>A0A7C8NX28_ORBOL</name>
<dbReference type="InterPro" id="IPR011009">
    <property type="entry name" value="Kinase-like_dom_sf"/>
</dbReference>
<protein>
    <recommendedName>
        <fullName evidence="3">Protein kinase domain-containing protein</fullName>
    </recommendedName>
</protein>
<comment type="caution">
    <text evidence="1">The sequence shown here is derived from an EMBL/GenBank/DDBJ whole genome shotgun (WGS) entry which is preliminary data.</text>
</comment>
<dbReference type="Gene3D" id="1.10.510.10">
    <property type="entry name" value="Transferase(Phosphotransferase) domain 1"/>
    <property type="match status" value="1"/>
</dbReference>
<organism evidence="1 2">
    <name type="scientific">Orbilia oligospora</name>
    <name type="common">Nematode-trapping fungus</name>
    <name type="synonym">Arthrobotrys oligospora</name>
    <dbReference type="NCBI Taxonomy" id="2813651"/>
    <lineage>
        <taxon>Eukaryota</taxon>
        <taxon>Fungi</taxon>
        <taxon>Dikarya</taxon>
        <taxon>Ascomycota</taxon>
        <taxon>Pezizomycotina</taxon>
        <taxon>Orbiliomycetes</taxon>
        <taxon>Orbiliales</taxon>
        <taxon>Orbiliaceae</taxon>
        <taxon>Orbilia</taxon>
    </lineage>
</organism>
<sequence>MPDATVKQSSPVQESIATAVTPGDVSGKPRKISDITCRSVVFKNETDTYIFDIVETVKENHQNVKKVFRATLEGQEVIANTGRRVYLSCIQLGYKMIEQTPKAEKRRIRNALIEAVKVLRERDSMHGDPQPSNVLWDSGTGKLKLLDFEIMWENYNEDPADKVEVLGIWGNIDDGDSDGKAMDVGE</sequence>
<proteinExistence type="predicted"/>
<reference evidence="1 2" key="1">
    <citation type="submission" date="2019-06" db="EMBL/GenBank/DDBJ databases">
        <authorList>
            <person name="Palmer J.M."/>
        </authorList>
    </citation>
    <scope>NUCLEOTIDE SEQUENCE [LARGE SCALE GENOMIC DNA]</scope>
    <source>
        <strain evidence="1 2">TWF703</strain>
    </source>
</reference>